<proteinExistence type="predicted"/>
<feature type="region of interest" description="Disordered" evidence="4">
    <location>
        <begin position="409"/>
        <end position="430"/>
    </location>
</feature>
<keyword evidence="2 5" id="KW-1133">Transmembrane helix</keyword>
<keyword evidence="3 5" id="KW-0472">Membrane</keyword>
<feature type="transmembrane region" description="Helical" evidence="5">
    <location>
        <begin position="264"/>
        <end position="284"/>
    </location>
</feature>
<reference evidence="8 9" key="2">
    <citation type="submission" date="2018-12" db="EMBL/GenBank/DDBJ databases">
        <title>The genome sequences of strain 502.</title>
        <authorList>
            <person name="Gao J."/>
            <person name="Sun J."/>
        </authorList>
    </citation>
    <scope>NUCLEOTIDE SEQUENCE [LARGE SCALE GENOMIC DNA]</scope>
    <source>
        <strain evidence="8 9">502</strain>
    </source>
</reference>
<feature type="transmembrane region" description="Helical" evidence="5">
    <location>
        <begin position="85"/>
        <end position="105"/>
    </location>
</feature>
<reference evidence="7 10" key="1">
    <citation type="submission" date="2018-11" db="EMBL/GenBank/DDBJ databases">
        <title>The genome of Variovorax sp T529.</title>
        <authorList>
            <person name="Gao J."/>
        </authorList>
    </citation>
    <scope>NUCLEOTIDE SEQUENCE [LARGE SCALE GENOMIC DNA]</scope>
    <source>
        <strain evidence="7 10">T529</strain>
    </source>
</reference>
<protein>
    <submittedName>
        <fullName evidence="7">MFS transporter</fullName>
    </submittedName>
</protein>
<dbReference type="SUPFAM" id="SSF103473">
    <property type="entry name" value="MFS general substrate transporter"/>
    <property type="match status" value="1"/>
</dbReference>
<evidence type="ECO:0000256" key="3">
    <source>
        <dbReference type="ARBA" id="ARBA00023136"/>
    </source>
</evidence>
<evidence type="ECO:0000259" key="6">
    <source>
        <dbReference type="PROSITE" id="PS50850"/>
    </source>
</evidence>
<dbReference type="RefSeq" id="WP_124958213.1">
    <property type="nucleotide sequence ID" value="NZ_CBFHCE010000007.1"/>
</dbReference>
<feature type="transmembrane region" description="Helical" evidence="5">
    <location>
        <begin position="111"/>
        <end position="130"/>
    </location>
</feature>
<evidence type="ECO:0000313" key="8">
    <source>
        <dbReference type="EMBL" id="RSZ41458.1"/>
    </source>
</evidence>
<dbReference type="InterPro" id="IPR011701">
    <property type="entry name" value="MFS"/>
</dbReference>
<accession>A0A3P3EX27</accession>
<feature type="transmembrane region" description="Helical" evidence="5">
    <location>
        <begin position="234"/>
        <end position="258"/>
    </location>
</feature>
<dbReference type="EMBL" id="RQXU01000004">
    <property type="protein sequence ID" value="RRH89878.1"/>
    <property type="molecule type" value="Genomic_DNA"/>
</dbReference>
<evidence type="ECO:0000313" key="9">
    <source>
        <dbReference type="Proteomes" id="UP000271137"/>
    </source>
</evidence>
<evidence type="ECO:0000256" key="4">
    <source>
        <dbReference type="SAM" id="MobiDB-lite"/>
    </source>
</evidence>
<comment type="caution">
    <text evidence="7">The sequence shown here is derived from an EMBL/GenBank/DDBJ whole genome shotgun (WGS) entry which is preliminary data.</text>
</comment>
<organism evidence="7 10">
    <name type="scientific">Variovorax beijingensis</name>
    <dbReference type="NCBI Taxonomy" id="2496117"/>
    <lineage>
        <taxon>Bacteria</taxon>
        <taxon>Pseudomonadati</taxon>
        <taxon>Pseudomonadota</taxon>
        <taxon>Betaproteobacteria</taxon>
        <taxon>Burkholderiales</taxon>
        <taxon>Comamonadaceae</taxon>
        <taxon>Variovorax</taxon>
    </lineage>
</organism>
<dbReference type="InterPro" id="IPR020846">
    <property type="entry name" value="MFS_dom"/>
</dbReference>
<keyword evidence="1 5" id="KW-0812">Transmembrane</keyword>
<dbReference type="Proteomes" id="UP000271137">
    <property type="component" value="Unassembled WGS sequence"/>
</dbReference>
<dbReference type="PROSITE" id="PS50850">
    <property type="entry name" value="MFS"/>
    <property type="match status" value="1"/>
</dbReference>
<keyword evidence="9" id="KW-1185">Reference proteome</keyword>
<name>A0A3P3EX27_9BURK</name>
<dbReference type="EMBL" id="RXFQ01000003">
    <property type="protein sequence ID" value="RSZ41458.1"/>
    <property type="molecule type" value="Genomic_DNA"/>
</dbReference>
<dbReference type="PANTHER" id="PTHR11360">
    <property type="entry name" value="MONOCARBOXYLATE TRANSPORTER"/>
    <property type="match status" value="1"/>
</dbReference>
<feature type="transmembrane region" description="Helical" evidence="5">
    <location>
        <begin position="321"/>
        <end position="343"/>
    </location>
</feature>
<feature type="transmembrane region" description="Helical" evidence="5">
    <location>
        <begin position="384"/>
        <end position="405"/>
    </location>
</feature>
<dbReference type="InterPro" id="IPR036259">
    <property type="entry name" value="MFS_trans_sf"/>
</dbReference>
<evidence type="ECO:0000256" key="1">
    <source>
        <dbReference type="ARBA" id="ARBA00022692"/>
    </source>
</evidence>
<sequence length="430" mass="44065">MTSFSHSTPRTRLFRGWFVVAGAFAVTLVGFGSAYTFSTFLESLQRDFGASRGSVSLVFSLAGFLYFGLGMVSGPLADRWGARRLAVAGMVLVGLGLAAAGQARSLAEACLAYGLGVGLGVGASYVPVLGAVQRWFVRRRGFASGLAVSGIGVGTLAMPPLASLLIEALGWRHAYGALGVLAVVVGAGMALLIEDDPRHRGLGPDGDPPQPQAPSAVPAGFTVRDAISSRRFAGLYAACLISSFGLFVPFVHLVPYALDHGLPAGSAVLLLGAIGIGSTAGRFFLGGLADRLGRQLALPLMSAGMALSLVVWAVSSGFWGLAVFAFAYGVFYGGFVALLPALVMDYFGGRSIGAILGVLYTSVAFGTLVGPSAAGFAFDISRSYMLPILASIGANLVAAGVLVAMSKARPGARPGPRGTVGNEPTHAQRS</sequence>
<dbReference type="GO" id="GO:0022857">
    <property type="term" value="F:transmembrane transporter activity"/>
    <property type="evidence" value="ECO:0007669"/>
    <property type="project" value="InterPro"/>
</dbReference>
<dbReference type="InterPro" id="IPR050327">
    <property type="entry name" value="Proton-linked_MCT"/>
</dbReference>
<evidence type="ECO:0000256" key="2">
    <source>
        <dbReference type="ARBA" id="ARBA00022989"/>
    </source>
</evidence>
<dbReference type="AlphaFoldDB" id="A0A3P3EX27"/>
<dbReference type="Proteomes" id="UP000271590">
    <property type="component" value="Unassembled WGS sequence"/>
</dbReference>
<feature type="transmembrane region" description="Helical" evidence="5">
    <location>
        <begin position="55"/>
        <end position="73"/>
    </location>
</feature>
<feature type="transmembrane region" description="Helical" evidence="5">
    <location>
        <begin position="174"/>
        <end position="193"/>
    </location>
</feature>
<evidence type="ECO:0000256" key="5">
    <source>
        <dbReference type="SAM" id="Phobius"/>
    </source>
</evidence>
<feature type="transmembrane region" description="Helical" evidence="5">
    <location>
        <begin position="355"/>
        <end position="378"/>
    </location>
</feature>
<evidence type="ECO:0000313" key="7">
    <source>
        <dbReference type="EMBL" id="RRH89878.1"/>
    </source>
</evidence>
<gene>
    <name evidence="7" type="ORF">EH244_09895</name>
    <name evidence="8" type="ORF">EJO66_05905</name>
</gene>
<dbReference type="Pfam" id="PF07690">
    <property type="entry name" value="MFS_1"/>
    <property type="match status" value="1"/>
</dbReference>
<feature type="transmembrane region" description="Helical" evidence="5">
    <location>
        <begin position="296"/>
        <end position="315"/>
    </location>
</feature>
<feature type="transmembrane region" description="Helical" evidence="5">
    <location>
        <begin position="12"/>
        <end position="35"/>
    </location>
</feature>
<feature type="transmembrane region" description="Helical" evidence="5">
    <location>
        <begin position="142"/>
        <end position="162"/>
    </location>
</feature>
<evidence type="ECO:0000313" key="10">
    <source>
        <dbReference type="Proteomes" id="UP000271590"/>
    </source>
</evidence>
<feature type="domain" description="Major facilitator superfamily (MFS) profile" evidence="6">
    <location>
        <begin position="18"/>
        <end position="409"/>
    </location>
</feature>
<dbReference type="PANTHER" id="PTHR11360:SF284">
    <property type="entry name" value="EG:103B4.3 PROTEIN-RELATED"/>
    <property type="match status" value="1"/>
</dbReference>
<dbReference type="Gene3D" id="1.20.1250.20">
    <property type="entry name" value="MFS general substrate transporter like domains"/>
    <property type="match status" value="1"/>
</dbReference>